<dbReference type="InterPro" id="IPR050171">
    <property type="entry name" value="MFS_Transporters"/>
</dbReference>
<dbReference type="PROSITE" id="PS50850">
    <property type="entry name" value="MFS"/>
    <property type="match status" value="1"/>
</dbReference>
<feature type="transmembrane region" description="Helical" evidence="7">
    <location>
        <begin position="107"/>
        <end position="124"/>
    </location>
</feature>
<feature type="transmembrane region" description="Helical" evidence="7">
    <location>
        <begin position="347"/>
        <end position="365"/>
    </location>
</feature>
<feature type="transmembrane region" description="Helical" evidence="7">
    <location>
        <begin position="312"/>
        <end position="335"/>
    </location>
</feature>
<gene>
    <name evidence="9" type="ORF">H4075_20925</name>
</gene>
<keyword evidence="3" id="KW-1003">Cell membrane</keyword>
<evidence type="ECO:0000256" key="4">
    <source>
        <dbReference type="ARBA" id="ARBA00022692"/>
    </source>
</evidence>
<protein>
    <submittedName>
        <fullName evidence="9">MFS transporter</fullName>
    </submittedName>
</protein>
<reference evidence="10" key="1">
    <citation type="submission" date="2020-08" db="EMBL/GenBank/DDBJ databases">
        <title>Lacibacter sp. S13-6-6 genome sequencing.</title>
        <authorList>
            <person name="Jin L."/>
        </authorList>
    </citation>
    <scope>NUCLEOTIDE SEQUENCE [LARGE SCALE GENOMIC DNA]</scope>
    <source>
        <strain evidence="10">S13-6-6</strain>
    </source>
</reference>
<dbReference type="RefSeq" id="WP_182802754.1">
    <property type="nucleotide sequence ID" value="NZ_CP060007.1"/>
</dbReference>
<feature type="transmembrane region" description="Helical" evidence="7">
    <location>
        <begin position="259"/>
        <end position="279"/>
    </location>
</feature>
<dbReference type="SUPFAM" id="SSF103473">
    <property type="entry name" value="MFS general substrate transporter"/>
    <property type="match status" value="1"/>
</dbReference>
<feature type="transmembrane region" description="Helical" evidence="7">
    <location>
        <begin position="21"/>
        <end position="44"/>
    </location>
</feature>
<feature type="transmembrane region" description="Helical" evidence="7">
    <location>
        <begin position="145"/>
        <end position="167"/>
    </location>
</feature>
<dbReference type="PANTHER" id="PTHR23517:SF2">
    <property type="entry name" value="MULTIDRUG RESISTANCE PROTEIN MDTH"/>
    <property type="match status" value="1"/>
</dbReference>
<feature type="transmembrane region" description="Helical" evidence="7">
    <location>
        <begin position="173"/>
        <end position="193"/>
    </location>
</feature>
<feature type="transmembrane region" description="Helical" evidence="7">
    <location>
        <begin position="286"/>
        <end position="306"/>
    </location>
</feature>
<feature type="transmembrane region" description="Helical" evidence="7">
    <location>
        <begin position="56"/>
        <end position="75"/>
    </location>
</feature>
<dbReference type="Proteomes" id="UP000515344">
    <property type="component" value="Chromosome"/>
</dbReference>
<evidence type="ECO:0000313" key="10">
    <source>
        <dbReference type="Proteomes" id="UP000515344"/>
    </source>
</evidence>
<keyword evidence="4 7" id="KW-0812">Transmembrane</keyword>
<evidence type="ECO:0000256" key="2">
    <source>
        <dbReference type="ARBA" id="ARBA00022448"/>
    </source>
</evidence>
<evidence type="ECO:0000256" key="3">
    <source>
        <dbReference type="ARBA" id="ARBA00022475"/>
    </source>
</evidence>
<feature type="transmembrane region" description="Helical" evidence="7">
    <location>
        <begin position="220"/>
        <end position="239"/>
    </location>
</feature>
<name>A0A7G5XG89_9BACT</name>
<feature type="transmembrane region" description="Helical" evidence="7">
    <location>
        <begin position="82"/>
        <end position="101"/>
    </location>
</feature>
<accession>A0A7G5XG89</accession>
<dbReference type="AlphaFoldDB" id="A0A7G5XG89"/>
<evidence type="ECO:0000313" key="9">
    <source>
        <dbReference type="EMBL" id="QNA44492.1"/>
    </source>
</evidence>
<feature type="domain" description="Major facilitator superfamily (MFS) profile" evidence="8">
    <location>
        <begin position="1"/>
        <end position="401"/>
    </location>
</feature>
<organism evidence="9 10">
    <name type="scientific">Lacibacter sediminis</name>
    <dbReference type="NCBI Taxonomy" id="2760713"/>
    <lineage>
        <taxon>Bacteria</taxon>
        <taxon>Pseudomonadati</taxon>
        <taxon>Bacteroidota</taxon>
        <taxon>Chitinophagia</taxon>
        <taxon>Chitinophagales</taxon>
        <taxon>Chitinophagaceae</taxon>
        <taxon>Lacibacter</taxon>
    </lineage>
</organism>
<feature type="transmembrane region" description="Helical" evidence="7">
    <location>
        <begin position="377"/>
        <end position="396"/>
    </location>
</feature>
<dbReference type="EMBL" id="CP060007">
    <property type="protein sequence ID" value="QNA44492.1"/>
    <property type="molecule type" value="Genomic_DNA"/>
</dbReference>
<dbReference type="GO" id="GO:0022857">
    <property type="term" value="F:transmembrane transporter activity"/>
    <property type="evidence" value="ECO:0007669"/>
    <property type="project" value="InterPro"/>
</dbReference>
<dbReference type="InterPro" id="IPR020846">
    <property type="entry name" value="MFS_dom"/>
</dbReference>
<evidence type="ECO:0000259" key="8">
    <source>
        <dbReference type="PROSITE" id="PS50850"/>
    </source>
</evidence>
<keyword evidence="2" id="KW-0813">Transport</keyword>
<dbReference type="InterPro" id="IPR036259">
    <property type="entry name" value="MFS_trans_sf"/>
</dbReference>
<keyword evidence="6 7" id="KW-0472">Membrane</keyword>
<comment type="subcellular location">
    <subcellularLocation>
        <location evidence="1">Cell membrane</location>
        <topology evidence="1">Multi-pass membrane protein</topology>
    </subcellularLocation>
</comment>
<dbReference type="PANTHER" id="PTHR23517">
    <property type="entry name" value="RESISTANCE PROTEIN MDTM, PUTATIVE-RELATED-RELATED"/>
    <property type="match status" value="1"/>
</dbReference>
<keyword evidence="5 7" id="KW-1133">Transmembrane helix</keyword>
<dbReference type="Gene3D" id="1.20.1250.20">
    <property type="entry name" value="MFS general substrate transporter like domains"/>
    <property type="match status" value="1"/>
</dbReference>
<dbReference type="InterPro" id="IPR011701">
    <property type="entry name" value="MFS"/>
</dbReference>
<dbReference type="KEGG" id="lacs:H4075_20925"/>
<evidence type="ECO:0000256" key="5">
    <source>
        <dbReference type="ARBA" id="ARBA00022989"/>
    </source>
</evidence>
<evidence type="ECO:0000256" key="7">
    <source>
        <dbReference type="SAM" id="Phobius"/>
    </source>
</evidence>
<dbReference type="GO" id="GO:0005886">
    <property type="term" value="C:plasma membrane"/>
    <property type="evidence" value="ECO:0007669"/>
    <property type="project" value="UniProtKB-SubCell"/>
</dbReference>
<keyword evidence="10" id="KW-1185">Reference proteome</keyword>
<dbReference type="Pfam" id="PF07690">
    <property type="entry name" value="MFS_1"/>
    <property type="match status" value="1"/>
</dbReference>
<proteinExistence type="predicted"/>
<evidence type="ECO:0000256" key="6">
    <source>
        <dbReference type="ARBA" id="ARBA00023136"/>
    </source>
</evidence>
<evidence type="ECO:0000256" key="1">
    <source>
        <dbReference type="ARBA" id="ARBA00004651"/>
    </source>
</evidence>
<sequence length="427" mass="47724">MLSKTFNSYKQAYTGLSKETWLLSWIMLVNRSGTMVVPFLSLYLTSPAMGYSLSQAGFVFGLFGAGAFTGAYIGGRLTDKIGFYKIQLITLLGGGLLFMVLGQMKSYPLICIFTFVLSFVNEAFRPANSTAIAFYSNEENRTRSYSLNRLAINLGWAIGSGLGGLIAHVNYELLFWIDGITNISAALLLYQLLKPPLQERKKETVAAATVKILSAYKDKVYLWFIFCSFLFAASFFQLFTNLSVYFKKERGFSEPFIGFLMAANGIFIVLTEMALIYRLEKRKTPLLFVVLGVLLTAIAFLLLNFLNITHLMAMVIILFITVGEMLSMPFMNSFWISRSNHSNRGQYAALYTMAWSAAQTFGPMFGARIADHSGFNVLWWIVGTVCMLSVIGFNLLRKQQTVVESEALNQQEKIMEDEVAAAQDIAG</sequence>